<proteinExistence type="inferred from homology"/>
<dbReference type="Gene3D" id="3.10.105.10">
    <property type="entry name" value="Dipeptide-binding Protein, Domain 3"/>
    <property type="match status" value="1"/>
</dbReference>
<dbReference type="InterPro" id="IPR039424">
    <property type="entry name" value="SBP_5"/>
</dbReference>
<keyword evidence="2" id="KW-0813">Transport</keyword>
<accession>A0A1F4RBB3</accession>
<evidence type="ECO:0000256" key="2">
    <source>
        <dbReference type="ARBA" id="ARBA00022448"/>
    </source>
</evidence>
<reference evidence="5 6" key="1">
    <citation type="journal article" date="2016" name="Nat. Commun.">
        <title>Thousands of microbial genomes shed light on interconnected biogeochemical processes in an aquifer system.</title>
        <authorList>
            <person name="Anantharaman K."/>
            <person name="Brown C.T."/>
            <person name="Hug L.A."/>
            <person name="Sharon I."/>
            <person name="Castelle C.J."/>
            <person name="Probst A.J."/>
            <person name="Thomas B.C."/>
            <person name="Singh A."/>
            <person name="Wilkins M.J."/>
            <person name="Karaoz U."/>
            <person name="Brodie E.L."/>
            <person name="Williams K.H."/>
            <person name="Hubbard S.S."/>
            <person name="Banfield J.F."/>
        </authorList>
    </citation>
    <scope>NUCLEOTIDE SEQUENCE [LARGE SCALE GENOMIC DNA]</scope>
</reference>
<dbReference type="SUPFAM" id="SSF53850">
    <property type="entry name" value="Periplasmic binding protein-like II"/>
    <property type="match status" value="1"/>
</dbReference>
<keyword evidence="3" id="KW-0732">Signal</keyword>
<dbReference type="InterPro" id="IPR000914">
    <property type="entry name" value="SBP_5_dom"/>
</dbReference>
<comment type="similarity">
    <text evidence="1">Belongs to the bacterial solute-binding protein 5 family.</text>
</comment>
<protein>
    <recommendedName>
        <fullName evidence="4">Solute-binding protein family 5 domain-containing protein</fullName>
    </recommendedName>
</protein>
<dbReference type="GO" id="GO:1904680">
    <property type="term" value="F:peptide transmembrane transporter activity"/>
    <property type="evidence" value="ECO:0007669"/>
    <property type="project" value="TreeGrafter"/>
</dbReference>
<dbReference type="PANTHER" id="PTHR30290:SF9">
    <property type="entry name" value="OLIGOPEPTIDE-BINDING PROTEIN APPA"/>
    <property type="match status" value="1"/>
</dbReference>
<name>A0A1F4RBB3_UNCSA</name>
<evidence type="ECO:0000259" key="4">
    <source>
        <dbReference type="Pfam" id="PF00496"/>
    </source>
</evidence>
<sequence length="255" mass="28599">MLNRFKIVLPSLVVGLLVINHSASIAKEYDGIWFMGFNLKHELLQNDKVRGAIIRVIDREYSEETAPISIIPPGMLGYDPDLGAQPHDTKEAKAMMKEAGYPINDERIKKLSILHTDGVKTIAMAERIINNLKNIGMKVEATKVSFENEEEWVEELTSGNHDFFLMGYKAGISQLFTEEANAARFDSYSLIEPLFASSGEANFTGYSKAEVDNLLAKLTGINLALQSERHIKLKQINQLLAKDLPVVVLFYIEKL</sequence>
<evidence type="ECO:0000256" key="1">
    <source>
        <dbReference type="ARBA" id="ARBA00005695"/>
    </source>
</evidence>
<dbReference type="AlphaFoldDB" id="A0A1F4RBB3"/>
<evidence type="ECO:0000313" key="5">
    <source>
        <dbReference type="EMBL" id="OGC05472.1"/>
    </source>
</evidence>
<dbReference type="PANTHER" id="PTHR30290">
    <property type="entry name" value="PERIPLASMIC BINDING COMPONENT OF ABC TRANSPORTER"/>
    <property type="match status" value="1"/>
</dbReference>
<dbReference type="Pfam" id="PF00496">
    <property type="entry name" value="SBP_bac_5"/>
    <property type="match status" value="1"/>
</dbReference>
<organism evidence="5 6">
    <name type="scientific">candidate division WOR-1 bacterium RIFCSPLOWO2_02_FULL_46_20</name>
    <dbReference type="NCBI Taxonomy" id="1802567"/>
    <lineage>
        <taxon>Bacteria</taxon>
        <taxon>Bacillati</taxon>
        <taxon>Saganbacteria</taxon>
    </lineage>
</organism>
<evidence type="ECO:0000313" key="6">
    <source>
        <dbReference type="Proteomes" id="UP000176938"/>
    </source>
</evidence>
<dbReference type="GO" id="GO:0015833">
    <property type="term" value="P:peptide transport"/>
    <property type="evidence" value="ECO:0007669"/>
    <property type="project" value="TreeGrafter"/>
</dbReference>
<gene>
    <name evidence="5" type="ORF">A3H38_05765</name>
</gene>
<evidence type="ECO:0000256" key="3">
    <source>
        <dbReference type="ARBA" id="ARBA00022729"/>
    </source>
</evidence>
<comment type="caution">
    <text evidence="5">The sequence shown here is derived from an EMBL/GenBank/DDBJ whole genome shotgun (WGS) entry which is preliminary data.</text>
</comment>
<feature type="domain" description="Solute-binding protein family 5" evidence="4">
    <location>
        <begin position="27"/>
        <end position="171"/>
    </location>
</feature>
<dbReference type="Proteomes" id="UP000176938">
    <property type="component" value="Unassembled WGS sequence"/>
</dbReference>
<dbReference type="EMBL" id="METP01000040">
    <property type="protein sequence ID" value="OGC05472.1"/>
    <property type="molecule type" value="Genomic_DNA"/>
</dbReference>